<gene>
    <name evidence="7" type="ORF">VF724_14740</name>
</gene>
<dbReference type="InterPro" id="IPR002938">
    <property type="entry name" value="FAD-bd"/>
</dbReference>
<dbReference type="RefSeq" id="WP_371755037.1">
    <property type="nucleotide sequence ID" value="NZ_JAYJLD010000024.1"/>
</dbReference>
<keyword evidence="4" id="KW-0560">Oxidoreductase</keyword>
<evidence type="ECO:0000256" key="1">
    <source>
        <dbReference type="ARBA" id="ARBA00001974"/>
    </source>
</evidence>
<protein>
    <submittedName>
        <fullName evidence="7">FAD-dependent monooxygenase</fullName>
    </submittedName>
</protein>
<evidence type="ECO:0000313" key="8">
    <source>
        <dbReference type="Proteomes" id="UP001310386"/>
    </source>
</evidence>
<comment type="caution">
    <text evidence="7">The sequence shown here is derived from an EMBL/GenBank/DDBJ whole genome shotgun (WGS) entry which is preliminary data.</text>
</comment>
<dbReference type="SUPFAM" id="SSF51905">
    <property type="entry name" value="FAD/NAD(P)-binding domain"/>
    <property type="match status" value="1"/>
</dbReference>
<dbReference type="Pfam" id="PF01494">
    <property type="entry name" value="FAD_binding_3"/>
    <property type="match status" value="1"/>
</dbReference>
<feature type="domain" description="FAD-binding" evidence="6">
    <location>
        <begin position="9"/>
        <end position="356"/>
    </location>
</feature>
<dbReference type="Gene3D" id="3.50.50.60">
    <property type="entry name" value="FAD/NAD(P)-binding domain"/>
    <property type="match status" value="1"/>
</dbReference>
<dbReference type="Proteomes" id="UP001310386">
    <property type="component" value="Unassembled WGS sequence"/>
</dbReference>
<dbReference type="GO" id="GO:0004497">
    <property type="term" value="F:monooxygenase activity"/>
    <property type="evidence" value="ECO:0007669"/>
    <property type="project" value="UniProtKB-KW"/>
</dbReference>
<reference evidence="7" key="1">
    <citation type="submission" date="2023-12" db="EMBL/GenBank/DDBJ databases">
        <title>Fervidustalea candida gen. nov., sp. nov., a novel member of the family Paenibacillaceae isolated from a geothermal area.</title>
        <authorList>
            <person name="Li W.-J."/>
            <person name="Jiao J.-Y."/>
            <person name="Chen Y."/>
        </authorList>
    </citation>
    <scope>NUCLEOTIDE SEQUENCE</scope>
    <source>
        <strain evidence="7">SYSU GA230002</strain>
    </source>
</reference>
<accession>A0ABU5ZK66</accession>
<keyword evidence="2" id="KW-0285">Flavoprotein</keyword>
<dbReference type="SUPFAM" id="SSF54373">
    <property type="entry name" value="FAD-linked reductases, C-terminal domain"/>
    <property type="match status" value="1"/>
</dbReference>
<dbReference type="InterPro" id="IPR050493">
    <property type="entry name" value="FAD-dep_Monooxygenase_BioMet"/>
</dbReference>
<evidence type="ECO:0000256" key="5">
    <source>
        <dbReference type="ARBA" id="ARBA00023033"/>
    </source>
</evidence>
<dbReference type="EMBL" id="JAYJLD010000024">
    <property type="protein sequence ID" value="MEB3102913.1"/>
    <property type="molecule type" value="Genomic_DNA"/>
</dbReference>
<dbReference type="PANTHER" id="PTHR13789">
    <property type="entry name" value="MONOOXYGENASE"/>
    <property type="match status" value="1"/>
</dbReference>
<dbReference type="PRINTS" id="PR00420">
    <property type="entry name" value="RNGMNOXGNASE"/>
</dbReference>
<organism evidence="7 8">
    <name type="scientific">Ferviditalea candida</name>
    <dbReference type="NCBI Taxonomy" id="3108399"/>
    <lineage>
        <taxon>Bacteria</taxon>
        <taxon>Bacillati</taxon>
        <taxon>Bacillota</taxon>
        <taxon>Bacilli</taxon>
        <taxon>Bacillales</taxon>
        <taxon>Paenibacillaceae</taxon>
        <taxon>Ferviditalea</taxon>
    </lineage>
</organism>
<keyword evidence="3" id="KW-0274">FAD</keyword>
<comment type="cofactor">
    <cofactor evidence="1">
        <name>FAD</name>
        <dbReference type="ChEBI" id="CHEBI:57692"/>
    </cofactor>
</comment>
<evidence type="ECO:0000256" key="3">
    <source>
        <dbReference type="ARBA" id="ARBA00022827"/>
    </source>
</evidence>
<sequence length="409" mass="45576">MTNVKKAPFVIVGGGIGGLAAALGLAETGRESYVLERAPEFGEVGAGIQLAPNGTAVLERLGVMDEIRKFAVFPKRLVLMDAFTGKELTALDLGEAFLKRYGHPYIVLHRADLHKVLYEACEAKGGITMLTNSEVEKVEDLGDRAQVTLTDGTIYETDAVIGADGIHSKTRKLVSDDHPVCSQYVAYRGTIPMEEVVETAGTDPDDVIMWIGPHLHLVQYPVRRGELYNQVVVFKSFKYKSGADDWKANDWGTPEEMDERFANACSYVQRAVSFISRQFRWAMWDRTPISNWTNGRVTLLGDAAHPMLQYMAQGGIAALEDVAHLTNMIHKYGDDYATAFKEYQADRIPRSASVQTNARLWGEIIHAADPIAILLRNSIFSRRDSFDVSHVDWLYSKRYPDLSPLKSSR</sequence>
<name>A0ABU5ZK66_9BACL</name>
<dbReference type="PANTHER" id="PTHR13789:SF318">
    <property type="entry name" value="GERANYLGERANYL DIPHOSPHATE REDUCTASE"/>
    <property type="match status" value="1"/>
</dbReference>
<evidence type="ECO:0000313" key="7">
    <source>
        <dbReference type="EMBL" id="MEB3102913.1"/>
    </source>
</evidence>
<proteinExistence type="predicted"/>
<keyword evidence="5 7" id="KW-0503">Monooxygenase</keyword>
<evidence type="ECO:0000256" key="4">
    <source>
        <dbReference type="ARBA" id="ARBA00023002"/>
    </source>
</evidence>
<evidence type="ECO:0000256" key="2">
    <source>
        <dbReference type="ARBA" id="ARBA00022630"/>
    </source>
</evidence>
<keyword evidence="8" id="KW-1185">Reference proteome</keyword>
<evidence type="ECO:0000259" key="6">
    <source>
        <dbReference type="Pfam" id="PF01494"/>
    </source>
</evidence>
<dbReference type="InterPro" id="IPR036188">
    <property type="entry name" value="FAD/NAD-bd_sf"/>
</dbReference>